<sequence length="124" mass="13319">MSRAGSSGGGRSSLGYLFEPDEKTTPIHTEKAQENSGTQDGKIAVDEADQEPSPPKREDSRRIGSHRPEDSNPIVSHMPASNIYHTNQSGNNSGLLITDRPSTRVRCAPGGPSSLGFLFGEERN</sequence>
<evidence type="ECO:0000313" key="4">
    <source>
        <dbReference type="EMBL" id="KQJ84169.1"/>
    </source>
</evidence>
<reference evidence="4" key="2">
    <citation type="submission" date="2017-06" db="EMBL/GenBank/DDBJ databases">
        <title>WGS assembly of Brachypodium distachyon.</title>
        <authorList>
            <consortium name="The International Brachypodium Initiative"/>
            <person name="Lucas S."/>
            <person name="Harmon-Smith M."/>
            <person name="Lail K."/>
            <person name="Tice H."/>
            <person name="Grimwood J."/>
            <person name="Bruce D."/>
            <person name="Barry K."/>
            <person name="Shu S."/>
            <person name="Lindquist E."/>
            <person name="Wang M."/>
            <person name="Pitluck S."/>
            <person name="Vogel J.P."/>
            <person name="Garvin D.F."/>
            <person name="Mockler T.C."/>
            <person name="Schmutz J."/>
            <person name="Rokhsar D."/>
            <person name="Bevan M.W."/>
        </authorList>
    </citation>
    <scope>NUCLEOTIDE SEQUENCE</scope>
    <source>
        <strain evidence="4">Bd21</strain>
    </source>
</reference>
<dbReference type="Gramene" id="KQJ84169">
    <property type="protein sequence ID" value="KQJ84169"/>
    <property type="gene ID" value="BRADI_5g19120v3"/>
</dbReference>
<dbReference type="GO" id="GO:0043622">
    <property type="term" value="P:cortical microtubule organization"/>
    <property type="evidence" value="ECO:0000318"/>
    <property type="project" value="GO_Central"/>
</dbReference>
<dbReference type="GO" id="GO:0010005">
    <property type="term" value="C:cortical microtubule, transverse to long axis"/>
    <property type="evidence" value="ECO:0000318"/>
    <property type="project" value="GO_Central"/>
</dbReference>
<keyword evidence="2" id="KW-0493">Microtubule</keyword>
<evidence type="ECO:0000256" key="3">
    <source>
        <dbReference type="SAM" id="MobiDB-lite"/>
    </source>
</evidence>
<dbReference type="OrthoDB" id="62622at2759"/>
<comment type="similarity">
    <text evidence="1">Belongs to the SPIRAL1 family.</text>
</comment>
<dbReference type="PANTHER" id="PTHR33403:SF42">
    <property type="entry name" value="PROTEIN SPIRAL1-LIKE 4"/>
    <property type="match status" value="1"/>
</dbReference>
<dbReference type="HOGENOM" id="CLU_129558_0_0_1"/>
<accession>I1J0V7</accession>
<protein>
    <recommendedName>
        <fullName evidence="7">Protein SPIRAL1-like 1</fullName>
    </recommendedName>
</protein>
<keyword evidence="6" id="KW-1185">Reference proteome</keyword>
<dbReference type="PANTHER" id="PTHR33403">
    <property type="entry name" value="SPR1"/>
    <property type="match status" value="1"/>
</dbReference>
<dbReference type="KEGG" id="bdi:100836722"/>
<dbReference type="OMA" id="SSHKPPC"/>
<organism evidence="5">
    <name type="scientific">Brachypodium distachyon</name>
    <name type="common">Purple false brome</name>
    <name type="synonym">Trachynia distachya</name>
    <dbReference type="NCBI Taxonomy" id="15368"/>
    <lineage>
        <taxon>Eukaryota</taxon>
        <taxon>Viridiplantae</taxon>
        <taxon>Streptophyta</taxon>
        <taxon>Embryophyta</taxon>
        <taxon>Tracheophyta</taxon>
        <taxon>Spermatophyta</taxon>
        <taxon>Magnoliopsida</taxon>
        <taxon>Liliopsida</taxon>
        <taxon>Poales</taxon>
        <taxon>Poaceae</taxon>
        <taxon>BOP clade</taxon>
        <taxon>Pooideae</taxon>
        <taxon>Stipodae</taxon>
        <taxon>Brachypodieae</taxon>
        <taxon>Brachypodium</taxon>
    </lineage>
</organism>
<feature type="compositionally biased region" description="Polar residues" evidence="3">
    <location>
        <begin position="83"/>
        <end position="95"/>
    </location>
</feature>
<gene>
    <name evidence="5" type="primary">LOC100836722</name>
    <name evidence="4" type="ORF">BRADI_5g19120v3</name>
</gene>
<reference evidence="5" key="3">
    <citation type="submission" date="2018-08" db="UniProtKB">
        <authorList>
            <consortium name="EnsemblPlants"/>
        </authorList>
    </citation>
    <scope>IDENTIFICATION</scope>
    <source>
        <strain evidence="5">cv. Bd21</strain>
    </source>
</reference>
<feature type="compositionally biased region" description="Gly residues" evidence="3">
    <location>
        <begin position="1"/>
        <end position="12"/>
    </location>
</feature>
<evidence type="ECO:0000313" key="6">
    <source>
        <dbReference type="Proteomes" id="UP000008810"/>
    </source>
</evidence>
<dbReference type="InterPro" id="IPR039613">
    <property type="entry name" value="SPR1/2/3/4/5"/>
</dbReference>
<feature type="region of interest" description="Disordered" evidence="3">
    <location>
        <begin position="1"/>
        <end position="112"/>
    </location>
</feature>
<dbReference type="RefSeq" id="XP_003580371.1">
    <property type="nucleotide sequence ID" value="XM_003580323.3"/>
</dbReference>
<reference evidence="4 5" key="1">
    <citation type="journal article" date="2010" name="Nature">
        <title>Genome sequencing and analysis of the model grass Brachypodium distachyon.</title>
        <authorList>
            <consortium name="International Brachypodium Initiative"/>
        </authorList>
    </citation>
    <scope>NUCLEOTIDE SEQUENCE [LARGE SCALE GENOMIC DNA]</scope>
    <source>
        <strain evidence="4 5">Bd21</strain>
    </source>
</reference>
<proteinExistence type="inferred from homology"/>
<evidence type="ECO:0000256" key="2">
    <source>
        <dbReference type="ARBA" id="ARBA00022701"/>
    </source>
</evidence>
<feature type="compositionally biased region" description="Basic and acidic residues" evidence="3">
    <location>
        <begin position="54"/>
        <end position="70"/>
    </location>
</feature>
<dbReference type="EMBL" id="CM000884">
    <property type="protein sequence ID" value="KQJ84169.1"/>
    <property type="molecule type" value="Genomic_DNA"/>
</dbReference>
<name>I1J0V7_BRADI</name>
<dbReference type="eggNOG" id="ENOG502R41A">
    <property type="taxonomic scope" value="Eukaryota"/>
</dbReference>
<feature type="compositionally biased region" description="Basic and acidic residues" evidence="3">
    <location>
        <begin position="20"/>
        <end position="33"/>
    </location>
</feature>
<evidence type="ECO:0000256" key="1">
    <source>
        <dbReference type="ARBA" id="ARBA00009656"/>
    </source>
</evidence>
<dbReference type="GeneID" id="100836722"/>
<evidence type="ECO:0008006" key="7">
    <source>
        <dbReference type="Google" id="ProtNLM"/>
    </source>
</evidence>
<dbReference type="STRING" id="15368.I1J0V7"/>
<evidence type="ECO:0000313" key="5">
    <source>
        <dbReference type="EnsemblPlants" id="KQJ84169"/>
    </source>
</evidence>
<dbReference type="EnsemblPlants" id="KQJ84169">
    <property type="protein sequence ID" value="KQJ84169"/>
    <property type="gene ID" value="BRADI_5g19120v3"/>
</dbReference>
<dbReference type="AlphaFoldDB" id="I1J0V7"/>
<dbReference type="Proteomes" id="UP000008810">
    <property type="component" value="Chromosome 5"/>
</dbReference>